<dbReference type="PROSITE" id="PS51257">
    <property type="entry name" value="PROKAR_LIPOPROTEIN"/>
    <property type="match status" value="1"/>
</dbReference>
<dbReference type="SUPFAM" id="SSF82185">
    <property type="entry name" value="Histone H3 K4-specific methyltransferase SET7/9 N-terminal domain"/>
    <property type="match status" value="1"/>
</dbReference>
<proteinExistence type="predicted"/>
<sequence>MKQIFPFVLFLIVGCSSEPVDMEAVLYDRSGQYITGDNYSGFFFYNQKVYNGPAFNSYRSGEKREEGRLKNGFKSEVWTGFYRSGKKKFTGEYVRGKAYGKWTGYHPNGQKKYEGDYELGFQTDKWIYYDEKGQKSLEEKYYVCDDACKDNHPPDRRGASYICEKLGKQIADK</sequence>
<reference evidence="1" key="1">
    <citation type="submission" date="2018-05" db="EMBL/GenBank/DDBJ databases">
        <authorList>
            <person name="Lanie J.A."/>
            <person name="Ng W.-L."/>
            <person name="Kazmierczak K.M."/>
            <person name="Andrzejewski T.M."/>
            <person name="Davidsen T.M."/>
            <person name="Wayne K.J."/>
            <person name="Tettelin H."/>
            <person name="Glass J.I."/>
            <person name="Rusch D."/>
            <person name="Podicherti R."/>
            <person name="Tsui H.-C.T."/>
            <person name="Winkler M.E."/>
        </authorList>
    </citation>
    <scope>NUCLEOTIDE SEQUENCE</scope>
</reference>
<accession>A0A382BC18</accession>
<dbReference type="AlphaFoldDB" id="A0A382BC18"/>
<protein>
    <recommendedName>
        <fullName evidence="2">MORN repeat protein</fullName>
    </recommendedName>
</protein>
<name>A0A382BC18_9ZZZZ</name>
<dbReference type="EMBL" id="UINC01028940">
    <property type="protein sequence ID" value="SVB10832.1"/>
    <property type="molecule type" value="Genomic_DNA"/>
</dbReference>
<gene>
    <name evidence="1" type="ORF">METZ01_LOCUS163686</name>
</gene>
<organism evidence="1">
    <name type="scientific">marine metagenome</name>
    <dbReference type="NCBI Taxonomy" id="408172"/>
    <lineage>
        <taxon>unclassified sequences</taxon>
        <taxon>metagenomes</taxon>
        <taxon>ecological metagenomes</taxon>
    </lineage>
</organism>
<evidence type="ECO:0000313" key="1">
    <source>
        <dbReference type="EMBL" id="SVB10832.1"/>
    </source>
</evidence>
<dbReference type="Gene3D" id="3.90.930.1">
    <property type="match status" value="1"/>
</dbReference>
<evidence type="ECO:0008006" key="2">
    <source>
        <dbReference type="Google" id="ProtNLM"/>
    </source>
</evidence>